<reference evidence="2 4" key="1">
    <citation type="submission" date="2015-12" db="EMBL/GenBank/DDBJ databases">
        <title>Intraspecies pangenome expansion in the marine bacterium Alteromonas.</title>
        <authorList>
            <person name="Lopez-Perez M."/>
            <person name="Rodriguez-Valera F."/>
        </authorList>
    </citation>
    <scope>NUCLEOTIDE SEQUENCE [LARGE SCALE GENOMIC DNA]</scope>
    <source>
        <strain evidence="2 4">LMG 21861</strain>
    </source>
</reference>
<dbReference type="EMBL" id="JAUOQI010000007">
    <property type="protein sequence ID" value="MDO6578107.1"/>
    <property type="molecule type" value="Genomic_DNA"/>
</dbReference>
<dbReference type="Pfam" id="PF11201">
    <property type="entry name" value="DUF2982"/>
    <property type="match status" value="1"/>
</dbReference>
<dbReference type="GeneID" id="83256653"/>
<proteinExistence type="predicted"/>
<keyword evidence="4" id="KW-1185">Reference proteome</keyword>
<protein>
    <submittedName>
        <fullName evidence="3">DUF2982 domain-containing protein</fullName>
    </submittedName>
</protein>
<keyword evidence="1" id="KW-0812">Transmembrane</keyword>
<dbReference type="Proteomes" id="UP000056750">
    <property type="component" value="Chromosome"/>
</dbReference>
<feature type="transmembrane region" description="Helical" evidence="1">
    <location>
        <begin position="45"/>
        <end position="64"/>
    </location>
</feature>
<keyword evidence="1" id="KW-0472">Membrane</keyword>
<dbReference type="Proteomes" id="UP001170717">
    <property type="component" value="Unassembled WGS sequence"/>
</dbReference>
<evidence type="ECO:0000313" key="2">
    <source>
        <dbReference type="EMBL" id="AMJ73066.1"/>
    </source>
</evidence>
<feature type="transmembrane region" description="Helical" evidence="1">
    <location>
        <begin position="20"/>
        <end position="39"/>
    </location>
</feature>
<sequence length="231" mass="25836">MSGNNPEPILIRAASKSNGITSIVIGCAGLVFAALWFVLLPDWLFLAGILITSAALVTLLVGYFKIREPEFSLEMTTDVITYRHRLGSWQIHWENLQRADCPRVRQGLDHVGLETVGFKLKDYTEFLTSISPRLATHLLMEQRPLLLHNTNEGCATGSCYEESMFDDNHFTLNNGTVLTGVKAMLANRMAELRKRLGYDVFIATSDIDRTPEEFAALISQCQAARRTNNAE</sequence>
<keyword evidence="1" id="KW-1133">Transmembrane helix</keyword>
<dbReference type="EMBL" id="CP013926">
    <property type="protein sequence ID" value="AMJ73066.1"/>
    <property type="molecule type" value="Genomic_DNA"/>
</dbReference>
<evidence type="ECO:0000313" key="5">
    <source>
        <dbReference type="Proteomes" id="UP001170717"/>
    </source>
</evidence>
<organism evidence="3 5">
    <name type="scientific">Alteromonas stellipolaris</name>
    <dbReference type="NCBI Taxonomy" id="233316"/>
    <lineage>
        <taxon>Bacteria</taxon>
        <taxon>Pseudomonadati</taxon>
        <taxon>Pseudomonadota</taxon>
        <taxon>Gammaproteobacteria</taxon>
        <taxon>Alteromonadales</taxon>
        <taxon>Alteromonadaceae</taxon>
        <taxon>Alteromonas/Salinimonas group</taxon>
        <taxon>Alteromonas</taxon>
    </lineage>
</organism>
<dbReference type="KEGG" id="asq:AVL57_03185"/>
<accession>A0AAW7Z2C3</accession>
<name>A0AAW7Z2C3_9ALTE</name>
<evidence type="ECO:0000256" key="1">
    <source>
        <dbReference type="SAM" id="Phobius"/>
    </source>
</evidence>
<evidence type="ECO:0000313" key="3">
    <source>
        <dbReference type="EMBL" id="MDO6578107.1"/>
    </source>
</evidence>
<dbReference type="AlphaFoldDB" id="A0AAW7Z2C3"/>
<reference evidence="3" key="2">
    <citation type="submission" date="2023-07" db="EMBL/GenBank/DDBJ databases">
        <title>Genome content predicts the carbon catabolic preferences of heterotrophic bacteria.</title>
        <authorList>
            <person name="Gralka M."/>
        </authorList>
    </citation>
    <scope>NUCLEOTIDE SEQUENCE</scope>
    <source>
        <strain evidence="3">F2M12</strain>
    </source>
</reference>
<dbReference type="InterPro" id="IPR021367">
    <property type="entry name" value="DUF2982"/>
</dbReference>
<evidence type="ECO:0000313" key="4">
    <source>
        <dbReference type="Proteomes" id="UP000056750"/>
    </source>
</evidence>
<dbReference type="RefSeq" id="WP_057794406.1">
    <property type="nucleotide sequence ID" value="NZ_CANLMS010000004.1"/>
</dbReference>
<gene>
    <name evidence="2" type="ORF">AVL57_03185</name>
    <name evidence="3" type="ORF">Q4527_11930</name>
</gene>